<keyword evidence="4" id="KW-1185">Reference proteome</keyword>
<dbReference type="HOGENOM" id="CLU_060300_0_0_4"/>
<evidence type="ECO:0000256" key="1">
    <source>
        <dbReference type="SAM" id="MobiDB-lite"/>
    </source>
</evidence>
<dbReference type="Proteomes" id="UP000030302">
    <property type="component" value="Chromosome"/>
</dbReference>
<gene>
    <name evidence="3" type="ORF">LT85_3488</name>
</gene>
<sequence length="365" mass="39240">MLLLDAIDAFTGNRQKNSRHSNIDKAMNILRKILIALAATFIAATCAAQTAEIQAEIKAAAAEANKVLVEGPSKIALGDQATFSLPQGYGFVPSSAAARYLRAVGNVIDDKSLLGVIVPTAKNGDWFATVEYKKEGYVRDDDARDWKADDMLQSLREGTEQGNASRKERGIPEIEVGGWAEAPAYDSTTHRLVWSLIIHDKGAMANDDKTGVNYRTLALGRDGYLTLTMVTALSSLALDKPIANSLLAAIDYHQGKRYADFKASTDHVAEYGLAALVVGVAAKKIGLIAVIAAFAAKFFKIGLLAVFAFGAAIKRFFKREPKPAPVPVNPVETESSPFAPPQFPQLTPDTKAERPAEANDPANHT</sequence>
<dbReference type="Pfam" id="PF09935">
    <property type="entry name" value="DUF2167"/>
    <property type="match status" value="1"/>
</dbReference>
<organism evidence="3 4">
    <name type="scientific">Collimonas arenae</name>
    <dbReference type="NCBI Taxonomy" id="279058"/>
    <lineage>
        <taxon>Bacteria</taxon>
        <taxon>Pseudomonadati</taxon>
        <taxon>Pseudomonadota</taxon>
        <taxon>Betaproteobacteria</taxon>
        <taxon>Burkholderiales</taxon>
        <taxon>Oxalobacteraceae</taxon>
        <taxon>Collimonas</taxon>
    </lineage>
</organism>
<name>A0A0A1FDP8_9BURK</name>
<keyword evidence="2" id="KW-0812">Transmembrane</keyword>
<dbReference type="EMBL" id="CP009962">
    <property type="protein sequence ID" value="AIY42646.1"/>
    <property type="molecule type" value="Genomic_DNA"/>
</dbReference>
<keyword evidence="2" id="KW-1133">Transmembrane helix</keyword>
<dbReference type="STRING" id="279058.LT85_3488"/>
<dbReference type="AlphaFoldDB" id="A0A0A1FDP8"/>
<keyword evidence="2" id="KW-0472">Membrane</keyword>
<evidence type="ECO:0000313" key="4">
    <source>
        <dbReference type="Proteomes" id="UP000030302"/>
    </source>
</evidence>
<dbReference type="InterPro" id="IPR018682">
    <property type="entry name" value="DUF2167_membr"/>
</dbReference>
<evidence type="ECO:0000313" key="3">
    <source>
        <dbReference type="EMBL" id="AIY42646.1"/>
    </source>
</evidence>
<feature type="transmembrane region" description="Helical" evidence="2">
    <location>
        <begin position="285"/>
        <end position="313"/>
    </location>
</feature>
<proteinExistence type="predicted"/>
<evidence type="ECO:0000256" key="2">
    <source>
        <dbReference type="SAM" id="Phobius"/>
    </source>
</evidence>
<reference evidence="4" key="1">
    <citation type="journal article" date="2014" name="Soil Biol. Biochem.">
        <title>Structure and function of bacterial communities in ageing soils: Insights from the Mendocino ecological staircase.</title>
        <authorList>
            <person name="Uroz S."/>
            <person name="Tech J.J."/>
            <person name="Sawaya N.A."/>
            <person name="Frey-Klett P."/>
            <person name="Leveau J.H.J."/>
        </authorList>
    </citation>
    <scope>NUCLEOTIDE SEQUENCE [LARGE SCALE GENOMIC DNA]</scope>
    <source>
        <strain evidence="4">Cal35</strain>
    </source>
</reference>
<protein>
    <submittedName>
        <fullName evidence="3">Putative inner membrane protein</fullName>
    </submittedName>
</protein>
<accession>A0A0A1FDP8</accession>
<dbReference type="KEGG" id="care:LT85_3488"/>
<feature type="region of interest" description="Disordered" evidence="1">
    <location>
        <begin position="321"/>
        <end position="365"/>
    </location>
</feature>